<proteinExistence type="predicted"/>
<evidence type="ECO:0000313" key="13">
    <source>
        <dbReference type="Proteomes" id="UP001215231"/>
    </source>
</evidence>
<feature type="transmembrane region" description="Helical" evidence="10">
    <location>
        <begin position="12"/>
        <end position="32"/>
    </location>
</feature>
<feature type="domain" description="Methyl-accepting transducer" evidence="11">
    <location>
        <begin position="199"/>
        <end position="364"/>
    </location>
</feature>
<keyword evidence="3" id="KW-0488">Methylation</keyword>
<keyword evidence="13" id="KW-1185">Reference proteome</keyword>
<evidence type="ECO:0000256" key="5">
    <source>
        <dbReference type="ARBA" id="ARBA00022692"/>
    </source>
</evidence>
<comment type="subcellular location">
    <subcellularLocation>
        <location evidence="1">Cell membrane</location>
        <topology evidence="1">Multi-pass membrane protein</topology>
    </subcellularLocation>
</comment>
<evidence type="ECO:0000256" key="1">
    <source>
        <dbReference type="ARBA" id="ARBA00004651"/>
    </source>
</evidence>
<keyword evidence="6 10" id="KW-1133">Transmembrane helix</keyword>
<evidence type="ECO:0000256" key="9">
    <source>
        <dbReference type="PROSITE-ProRule" id="PRU00284"/>
    </source>
</evidence>
<dbReference type="SUPFAM" id="SSF58104">
    <property type="entry name" value="Methyl-accepting chemotaxis protein (MCP) signaling domain"/>
    <property type="match status" value="1"/>
</dbReference>
<keyword evidence="4" id="KW-0145">Chemotaxis</keyword>
<evidence type="ECO:0000313" key="12">
    <source>
        <dbReference type="EMBL" id="WDE09642.1"/>
    </source>
</evidence>
<keyword evidence="8 9" id="KW-0807">Transducer</keyword>
<evidence type="ECO:0000256" key="7">
    <source>
        <dbReference type="ARBA" id="ARBA00023136"/>
    </source>
</evidence>
<dbReference type="Gene3D" id="1.10.287.950">
    <property type="entry name" value="Methyl-accepting chemotaxis protein"/>
    <property type="match status" value="1"/>
</dbReference>
<evidence type="ECO:0000256" key="6">
    <source>
        <dbReference type="ARBA" id="ARBA00022989"/>
    </source>
</evidence>
<dbReference type="EMBL" id="CP059693">
    <property type="protein sequence ID" value="WDE09642.1"/>
    <property type="molecule type" value="Genomic_DNA"/>
</dbReference>
<keyword evidence="7 10" id="KW-0472">Membrane</keyword>
<evidence type="ECO:0000256" key="8">
    <source>
        <dbReference type="ARBA" id="ARBA00023224"/>
    </source>
</evidence>
<evidence type="ECO:0000256" key="3">
    <source>
        <dbReference type="ARBA" id="ARBA00022481"/>
    </source>
</evidence>
<dbReference type="Pfam" id="PF00015">
    <property type="entry name" value="MCPsignal"/>
    <property type="match status" value="1"/>
</dbReference>
<dbReference type="Proteomes" id="UP001215231">
    <property type="component" value="Chromosome"/>
</dbReference>
<reference evidence="12 13" key="1">
    <citation type="journal article" date="2022" name="Mar. Drugs">
        <title>Bioassay-Guided Fractionation Leads to the Detection of Cholic Acid Generated by the Rare Thalassomonas sp.</title>
        <authorList>
            <person name="Pheiffer F."/>
            <person name="Schneider Y.K."/>
            <person name="Hansen E.H."/>
            <person name="Andersen J.H."/>
            <person name="Isaksson J."/>
            <person name="Busche T."/>
            <person name="R C."/>
            <person name="Kalinowski J."/>
            <person name="Zyl L.V."/>
            <person name="Trindade M."/>
        </authorList>
    </citation>
    <scope>NUCLEOTIDE SEQUENCE [LARGE SCALE GENOMIC DNA]</scope>
    <source>
        <strain evidence="12 13">A5K-61T</strain>
    </source>
</reference>
<keyword evidence="5 10" id="KW-0812">Transmembrane</keyword>
<evidence type="ECO:0000256" key="10">
    <source>
        <dbReference type="SAM" id="Phobius"/>
    </source>
</evidence>
<dbReference type="PANTHER" id="PTHR32089:SF39">
    <property type="entry name" value="METHYL-ACCEPTING CHEMOTAXIS PROTEIN HLYB"/>
    <property type="match status" value="1"/>
</dbReference>
<keyword evidence="2" id="KW-1003">Cell membrane</keyword>
<dbReference type="InterPro" id="IPR004089">
    <property type="entry name" value="MCPsignal_dom"/>
</dbReference>
<gene>
    <name evidence="12" type="ORF">H3N35_15010</name>
</gene>
<dbReference type="SMART" id="SM00283">
    <property type="entry name" value="MA"/>
    <property type="match status" value="1"/>
</dbReference>
<sequence length="418" mass="46471">MLLNKLLPQALCSSLSLSALGIFCVAIALLNVFFIEQVFLDIFLLISLLTLFVMILRNSLLQKVLSPEPLEQGMEGGEQEQQEQTVQQSSEQVKIQSVLTDLNKSLLQEVEVIDNEVRRTSTVLSDAVLGVSGSFKGLQEISEEQQRLFNEIVDTKNAPDGDQVNVLEAFIDNSRQVLDDFVEVIVKTSKQSVETMYFIDEMVTQFEQVFNFLGQVENLASQTNLLALNAAIEAARAGEAGRGFAVVANEVRSLSLNSSELNNNIRQSINQVQGIIGKLKDSVEVIASADMSSTLEAKERVKDMMVQAEKVSRQTHDTVEELALLSPQLNERVSVGIRSLQFEDLTRQILESVTSNLNSLKDIAGEMAQVELQDEHNIDSQLRKLQLCCQQVFEQTKSAGEHRTVEQESMEEGAIDLF</sequence>
<dbReference type="PROSITE" id="PS50111">
    <property type="entry name" value="CHEMOTAXIS_TRANSDUC_2"/>
    <property type="match status" value="1"/>
</dbReference>
<name>A0ABY7V9Q1_9GAMM</name>
<evidence type="ECO:0000256" key="2">
    <source>
        <dbReference type="ARBA" id="ARBA00022475"/>
    </source>
</evidence>
<dbReference type="RefSeq" id="WP_274049596.1">
    <property type="nucleotide sequence ID" value="NZ_CP059693.1"/>
</dbReference>
<accession>A0ABY7V9Q1</accession>
<evidence type="ECO:0000259" key="11">
    <source>
        <dbReference type="PROSITE" id="PS50111"/>
    </source>
</evidence>
<dbReference type="PANTHER" id="PTHR32089">
    <property type="entry name" value="METHYL-ACCEPTING CHEMOTAXIS PROTEIN MCPB"/>
    <property type="match status" value="1"/>
</dbReference>
<feature type="transmembrane region" description="Helical" evidence="10">
    <location>
        <begin position="38"/>
        <end position="56"/>
    </location>
</feature>
<organism evidence="12 13">
    <name type="scientific">Thalassomonas haliotis</name>
    <dbReference type="NCBI Taxonomy" id="485448"/>
    <lineage>
        <taxon>Bacteria</taxon>
        <taxon>Pseudomonadati</taxon>
        <taxon>Pseudomonadota</taxon>
        <taxon>Gammaproteobacteria</taxon>
        <taxon>Alteromonadales</taxon>
        <taxon>Colwelliaceae</taxon>
        <taxon>Thalassomonas</taxon>
    </lineage>
</organism>
<protein>
    <submittedName>
        <fullName evidence="12">Chemotaxis protein</fullName>
    </submittedName>
</protein>
<evidence type="ECO:0000256" key="4">
    <source>
        <dbReference type="ARBA" id="ARBA00022500"/>
    </source>
</evidence>